<dbReference type="GO" id="GO:0003677">
    <property type="term" value="F:DNA binding"/>
    <property type="evidence" value="ECO:0007669"/>
    <property type="project" value="TreeGrafter"/>
</dbReference>
<dbReference type="PROSITE" id="PS51192">
    <property type="entry name" value="HELICASE_ATP_BIND_1"/>
    <property type="match status" value="1"/>
</dbReference>
<dbReference type="InterPro" id="IPR014001">
    <property type="entry name" value="Helicase_ATP-bd"/>
</dbReference>
<dbReference type="Pfam" id="PF00271">
    <property type="entry name" value="Helicase_C"/>
    <property type="match status" value="1"/>
</dbReference>
<dbReference type="OrthoDB" id="5857104at2759"/>
<dbReference type="InterPro" id="IPR000330">
    <property type="entry name" value="SNF2_N"/>
</dbReference>
<dbReference type="EMBL" id="KZ303542">
    <property type="protein sequence ID" value="PIA13244.1"/>
    <property type="molecule type" value="Genomic_DNA"/>
</dbReference>
<dbReference type="STRING" id="763665.A0A2G5B2M3"/>
<keyword evidence="5" id="KW-0539">Nucleus</keyword>
<dbReference type="CDD" id="cd17919">
    <property type="entry name" value="DEXHc_Snf"/>
    <property type="match status" value="1"/>
</dbReference>
<dbReference type="GO" id="GO:0042393">
    <property type="term" value="F:histone binding"/>
    <property type="evidence" value="ECO:0007669"/>
    <property type="project" value="TreeGrafter"/>
</dbReference>
<dbReference type="Pfam" id="PF00176">
    <property type="entry name" value="SNF2-rel_dom"/>
    <property type="match status" value="1"/>
</dbReference>
<proteinExistence type="predicted"/>
<keyword evidence="2" id="KW-0547">Nucleotide-binding</keyword>
<dbReference type="SMART" id="SM00490">
    <property type="entry name" value="HELICc"/>
    <property type="match status" value="1"/>
</dbReference>
<dbReference type="SUPFAM" id="SSF52540">
    <property type="entry name" value="P-loop containing nucleoside triphosphate hydrolases"/>
    <property type="match status" value="2"/>
</dbReference>
<dbReference type="Proteomes" id="UP000242474">
    <property type="component" value="Unassembled WGS sequence"/>
</dbReference>
<reference evidence="8 9" key="1">
    <citation type="journal article" date="2015" name="Genome Biol. Evol.">
        <title>Phylogenomic analyses indicate that early fungi evolved digesting cell walls of algal ancestors of land plants.</title>
        <authorList>
            <person name="Chang Y."/>
            <person name="Wang S."/>
            <person name="Sekimoto S."/>
            <person name="Aerts A.L."/>
            <person name="Choi C."/>
            <person name="Clum A."/>
            <person name="LaButti K.M."/>
            <person name="Lindquist E.A."/>
            <person name="Yee Ngan C."/>
            <person name="Ohm R.A."/>
            <person name="Salamov A.A."/>
            <person name="Grigoriev I.V."/>
            <person name="Spatafora J.W."/>
            <person name="Berbee M.L."/>
        </authorList>
    </citation>
    <scope>NUCLEOTIDE SEQUENCE [LARGE SCALE GENOMIC DNA]</scope>
    <source>
        <strain evidence="8 9">NRRL 1564</strain>
    </source>
</reference>
<evidence type="ECO:0000259" key="7">
    <source>
        <dbReference type="PROSITE" id="PS51194"/>
    </source>
</evidence>
<feature type="domain" description="Helicase ATP-binding" evidence="6">
    <location>
        <begin position="40"/>
        <end position="219"/>
    </location>
</feature>
<gene>
    <name evidence="8" type="ORF">COEREDRAFT_67293</name>
</gene>
<dbReference type="InterPro" id="IPR027417">
    <property type="entry name" value="P-loop_NTPase"/>
</dbReference>
<sequence length="540" mass="60300">MQQRLATSPRESARVHTQQPDYVAGGQLKDYQLVGAQWLWQQWQAGTGAVLADEMGMGKTIQTIAFLQMAYHSTLKADNRGVFPFLVVAPTTLVGNWAREFATWAPELVVAQLSGRAACRAEQLAHTIFRREHGRRDLKCHVVLTSYEAACNAEATTALASVRWQAMVVDEGHRLKNDAARTFRALRRFGARQRVVLTGTPVQNCLRELFSVLAFVEPQRFDAAALEAKYDATRPADVAAVRALVRPLLMRRTKRDQPLLVPPKCEAILPVTMTRLQRELYRATLARNAQLLRGIAAAMQAGADEPRQVRAAPLRNVLMEVRRILSHPYLLRGVEPAGLAPREQHLRLIDASAKLQLLHTLLPELMARRHRLLLFAQFKDTLDILEDYLAGEHIRFERIDGDTPAANRQTAVAAFSRADGAPVFLATTRTGGVGLNLTAADTVIIYDCDFNPQADLQAMARAHRIGQSRPVRVFKLVTRDSAEERILRKATRKLELDHQIIQRIDEPMLSGEDEDSGAPGDVERALRHGADLLFGDRAEE</sequence>
<dbReference type="PROSITE" id="PS51194">
    <property type="entry name" value="HELICASE_CTER"/>
    <property type="match status" value="1"/>
</dbReference>
<evidence type="ECO:0000259" key="6">
    <source>
        <dbReference type="PROSITE" id="PS51192"/>
    </source>
</evidence>
<dbReference type="SMART" id="SM00487">
    <property type="entry name" value="DEXDc"/>
    <property type="match status" value="1"/>
</dbReference>
<name>A0A2G5B2M3_COERN</name>
<dbReference type="GO" id="GO:0003682">
    <property type="term" value="F:chromatin binding"/>
    <property type="evidence" value="ECO:0007669"/>
    <property type="project" value="TreeGrafter"/>
</dbReference>
<dbReference type="InterPro" id="IPR049730">
    <property type="entry name" value="SNF2/RAD54-like_C"/>
</dbReference>
<evidence type="ECO:0000313" key="9">
    <source>
        <dbReference type="Proteomes" id="UP000242474"/>
    </source>
</evidence>
<keyword evidence="4" id="KW-0067">ATP-binding</keyword>
<dbReference type="Gene3D" id="3.40.50.10810">
    <property type="entry name" value="Tandem AAA-ATPase domain"/>
    <property type="match status" value="1"/>
</dbReference>
<comment type="subcellular location">
    <subcellularLocation>
        <location evidence="1">Nucleus</location>
    </subcellularLocation>
</comment>
<dbReference type="InterPro" id="IPR038718">
    <property type="entry name" value="SNF2-like_sf"/>
</dbReference>
<evidence type="ECO:0000256" key="4">
    <source>
        <dbReference type="ARBA" id="ARBA00022840"/>
    </source>
</evidence>
<keyword evidence="3" id="KW-0378">Hydrolase</keyword>
<feature type="non-terminal residue" evidence="8">
    <location>
        <position position="540"/>
    </location>
</feature>
<feature type="domain" description="Helicase C-terminal" evidence="7">
    <location>
        <begin position="353"/>
        <end position="512"/>
    </location>
</feature>
<dbReference type="Gene3D" id="3.40.50.300">
    <property type="entry name" value="P-loop containing nucleotide triphosphate hydrolases"/>
    <property type="match status" value="1"/>
</dbReference>
<dbReference type="PANTHER" id="PTHR45623">
    <property type="entry name" value="CHROMODOMAIN-HELICASE-DNA-BINDING PROTEIN 3-RELATED-RELATED"/>
    <property type="match status" value="1"/>
</dbReference>
<dbReference type="GO" id="GO:0005634">
    <property type="term" value="C:nucleus"/>
    <property type="evidence" value="ECO:0007669"/>
    <property type="project" value="UniProtKB-SubCell"/>
</dbReference>
<dbReference type="GO" id="GO:0016887">
    <property type="term" value="F:ATP hydrolysis activity"/>
    <property type="evidence" value="ECO:0007669"/>
    <property type="project" value="TreeGrafter"/>
</dbReference>
<organism evidence="8 9">
    <name type="scientific">Coemansia reversa (strain ATCC 12441 / NRRL 1564)</name>
    <dbReference type="NCBI Taxonomy" id="763665"/>
    <lineage>
        <taxon>Eukaryota</taxon>
        <taxon>Fungi</taxon>
        <taxon>Fungi incertae sedis</taxon>
        <taxon>Zoopagomycota</taxon>
        <taxon>Kickxellomycotina</taxon>
        <taxon>Kickxellomycetes</taxon>
        <taxon>Kickxellales</taxon>
        <taxon>Kickxellaceae</taxon>
        <taxon>Coemansia</taxon>
    </lineage>
</organism>
<protein>
    <recommendedName>
        <fullName evidence="10">P-loop containing nucleoside triphosphate hydrolase protein</fullName>
    </recommendedName>
</protein>
<dbReference type="CDD" id="cd18793">
    <property type="entry name" value="SF2_C_SNF"/>
    <property type="match status" value="1"/>
</dbReference>
<evidence type="ECO:0000256" key="1">
    <source>
        <dbReference type="ARBA" id="ARBA00004123"/>
    </source>
</evidence>
<accession>A0A2G5B2M3</accession>
<keyword evidence="9" id="KW-1185">Reference proteome</keyword>
<evidence type="ECO:0008006" key="10">
    <source>
        <dbReference type="Google" id="ProtNLM"/>
    </source>
</evidence>
<dbReference type="AlphaFoldDB" id="A0A2G5B2M3"/>
<dbReference type="GO" id="GO:0000785">
    <property type="term" value="C:chromatin"/>
    <property type="evidence" value="ECO:0007669"/>
    <property type="project" value="TreeGrafter"/>
</dbReference>
<evidence type="ECO:0000256" key="3">
    <source>
        <dbReference type="ARBA" id="ARBA00022801"/>
    </source>
</evidence>
<evidence type="ECO:0000256" key="5">
    <source>
        <dbReference type="ARBA" id="ARBA00023242"/>
    </source>
</evidence>
<evidence type="ECO:0000256" key="2">
    <source>
        <dbReference type="ARBA" id="ARBA00022741"/>
    </source>
</evidence>
<dbReference type="InterPro" id="IPR001650">
    <property type="entry name" value="Helicase_C-like"/>
</dbReference>
<evidence type="ECO:0000313" key="8">
    <source>
        <dbReference type="EMBL" id="PIA13244.1"/>
    </source>
</evidence>
<dbReference type="GO" id="GO:0140658">
    <property type="term" value="F:ATP-dependent chromatin remodeler activity"/>
    <property type="evidence" value="ECO:0007669"/>
    <property type="project" value="TreeGrafter"/>
</dbReference>
<dbReference type="GO" id="GO:0005524">
    <property type="term" value="F:ATP binding"/>
    <property type="evidence" value="ECO:0007669"/>
    <property type="project" value="InterPro"/>
</dbReference>
<dbReference type="PANTHER" id="PTHR45623:SF17">
    <property type="entry name" value="CHROMODOMAIN-HELICASE-DNA-BINDING PROTEIN 3-RELATED"/>
    <property type="match status" value="1"/>
</dbReference>